<proteinExistence type="predicted"/>
<evidence type="ECO:0000313" key="1">
    <source>
        <dbReference type="EMBL" id="MEE3718727.1"/>
    </source>
</evidence>
<dbReference type="RefSeq" id="WP_330485163.1">
    <property type="nucleotide sequence ID" value="NZ_JAZBJZ010000090.1"/>
</dbReference>
<dbReference type="InterPro" id="IPR017686">
    <property type="entry name" value="Phg/plasmid-like_prot"/>
</dbReference>
<organism evidence="1 2">
    <name type="scientific">Tumidithrix elongata BACA0141</name>
    <dbReference type="NCBI Taxonomy" id="2716417"/>
    <lineage>
        <taxon>Bacteria</taxon>
        <taxon>Bacillati</taxon>
        <taxon>Cyanobacteriota</taxon>
        <taxon>Cyanophyceae</taxon>
        <taxon>Pseudanabaenales</taxon>
        <taxon>Pseudanabaenaceae</taxon>
        <taxon>Tumidithrix</taxon>
        <taxon>Tumidithrix elongata</taxon>
    </lineage>
</organism>
<name>A0AAW9Q0D1_9CYAN</name>
<keyword evidence="2" id="KW-1185">Reference proteome</keyword>
<comment type="caution">
    <text evidence="1">The sequence shown here is derived from an EMBL/GenBank/DDBJ whole genome shotgun (WGS) entry which is preliminary data.</text>
</comment>
<dbReference type="EMBL" id="JAZBJZ010000090">
    <property type="protein sequence ID" value="MEE3718727.1"/>
    <property type="molecule type" value="Genomic_DNA"/>
</dbReference>
<dbReference type="NCBIfam" id="TIGR03299">
    <property type="entry name" value="LGT_TIGR03299"/>
    <property type="match status" value="1"/>
</dbReference>
<sequence>MTIRTWYRNLGTPITSGMTLDEQLKTAGLDWTVELSPIRYGEDCSTEEFLAAYRSDTQQILSIYGKWRKPFQNRQILETFHTFCEQNDLQIDRIGCMKSGRELFAFTKLPIEIDVKKVGDITESHLMITESHECGRGLQIDLYFNRLVCTNGMTRPVRQRQQIINHVSEYNSDRIAGILAHALKTVKDYEQTANGLADVVLSQQEAQFHLIKAFGDPNKSLDEQPKIVLTCLKLFLGQGRGSNMLSAYNTAYGLLESVKEYINWYSPVRGSLETAFSSLCYGSRKQKQDAFMQQLVSVHL</sequence>
<reference evidence="1" key="1">
    <citation type="submission" date="2024-01" db="EMBL/GenBank/DDBJ databases">
        <title>Bank of Algae and Cyanobacteria of the Azores (BACA) strain genomes.</title>
        <authorList>
            <person name="Luz R."/>
            <person name="Cordeiro R."/>
            <person name="Fonseca A."/>
            <person name="Goncalves V."/>
        </authorList>
    </citation>
    <scope>NUCLEOTIDE SEQUENCE</scope>
    <source>
        <strain evidence="1">BACA0141</strain>
    </source>
</reference>
<accession>A0AAW9Q0D1</accession>
<evidence type="ECO:0000313" key="2">
    <source>
        <dbReference type="Proteomes" id="UP001333818"/>
    </source>
</evidence>
<dbReference type="Pfam" id="PF06067">
    <property type="entry name" value="DUF932"/>
    <property type="match status" value="1"/>
</dbReference>
<dbReference type="InterPro" id="IPR026325">
    <property type="entry name" value="DUF932"/>
</dbReference>
<gene>
    <name evidence="1" type="ORF">V2H45_18450</name>
</gene>
<dbReference type="AlphaFoldDB" id="A0AAW9Q0D1"/>
<dbReference type="Proteomes" id="UP001333818">
    <property type="component" value="Unassembled WGS sequence"/>
</dbReference>
<protein>
    <submittedName>
        <fullName evidence="1">DUF932 domain-containing protein</fullName>
    </submittedName>
</protein>